<dbReference type="InterPro" id="IPR004837">
    <property type="entry name" value="NaCa_Exmemb"/>
</dbReference>
<dbReference type="EMBL" id="KB726991">
    <property type="protein sequence ID" value="EMT64668.1"/>
    <property type="molecule type" value="Genomic_DNA"/>
</dbReference>
<keyword evidence="5 9" id="KW-1133">Transmembrane helix</keyword>
<feature type="transmembrane region" description="Helical" evidence="9">
    <location>
        <begin position="646"/>
        <end position="664"/>
    </location>
</feature>
<dbReference type="GO" id="GO:0005774">
    <property type="term" value="C:vacuolar membrane"/>
    <property type="evidence" value="ECO:0007669"/>
    <property type="project" value="UniProtKB-ARBA"/>
</dbReference>
<proteinExistence type="inferred from homology"/>
<dbReference type="HOGENOM" id="CLU_001583_0_0_1"/>
<keyword evidence="6" id="KW-0406">Ion transport</keyword>
<sequence>MDPSRRESSSTGHQLGDSSGNASPSDTRHPLAQAESAVLREAEGLSESFQSTDTVRRRPEGYGSISGPAASGSAQQSKETSQERSSARATQSSRPSRGPERMRSVTRLRKPPMPRRPSSNTPYRGGVFSADDDVHEVEADAAERQQSYRRRPQLSTQLSRVQSHTNEDDENDDTNDDNGESTESPAEAQADEEETTPVEGQDDSDGDVSEAESFTLKDRQQAINQTHPFGIRVWKPALYKKDRSIQKFAQADIHSAPGGRFVRLEKDETYMDEDQDEGRSISEYEQWQSGDLEYGRLFFGPDRNRSIVGRSRRSIDSEPSETESLLGRGRRGEPAELPPRIKRRLFGRGQWNIGRVIFFIFFYCLISPSLLLVSGICWFLVFWIPMGKATFLLFDHLRRHPLALSFETDIRYIREDDGPSSSVLLCTYRAVGTRYWKYTVDGTNIFLINLMVVVVFVIADWIVLEGIFHVEGFITSPAFLFCAGLLSIIPLAYFIGQAVASISAQSSMGVGAAINAFFATVVEVFLYCVALTQGKGQLVEGSIVGSIFAGILFLPGISMCFGAIKRKTQRFNARSAGVTSTMLLFAIVGAFGPTLFYQIYGTHELNCMDCEDYNTGENRDCRRCYFSQAPSLSDRFYLEAVRPYCYMAAAMLFFSYLIGLWFTLRTHAAVIWNAEVEEKRHEEHMHSSSLRTSQVHSHPHTHSQNTAETSSADVRDTQLYKRILGQSLKQSGYTEDLSRQSSTTGQTAPANGSASTPHVVPPKSSGGEQSRSALHVPGLSDADNKILQREVTEIAAAAATIASRERMSRKPSTVPPTHAPGARPSASRQHTHTHAETEGPATEAHQAHGGHDAPNWSRAKSAIILLGATVLYAIIAEILVDTVDVVLESFSIDQKFLGITLFALVPNTTEFLNAISFAMNGNIALSMEIGSAYALQVCLLQIPALVFYSAFWPGVPEGGDPALYTFSLLFPQWDLVTVILCVFLLSYMYGEGKSNYFKGSILMLTYLVVVIGYYFSGYTDDAMGMERFDVMGADGHAEASGGHDALGAVVVRSTSNGLALEVAEEASVGATESTRAAEAVELTVAAKRSGTSRARGRNTEELALVTLGVNGVLDVLEDVTLSEDRARVDLESVVRDIVEEVVDGVEESVARDLGATAGNSVDVEEKRHEEHMHSSSLRTSQVHSHPHTHSQNTAETSSADVRDTQLYKRILGQSLKQSGYTEDLSRQSSTTGQTAPANGSASTPHVVPPKSSGGEQSRSALHVPGLSDADNKILQREVTEIAAAAATIASRERMSRKPSTVPPTHAPGARPSASRQHTHTHAETEGPATEAHQAHGGHDAPNWSRAKSAIILLGATVLYAIIAEILVDTVDVVLESFSIDQKFLGITLFALVPNTTEFLNAISFAMNGNIALSMEIGSAYALQVCLLQIPALVFYSAFWPGVPEGGDPALYTFSLLFPQWDLVTVILCVFLLSYMYGEGKSNYFKGSILMLTYLVVVIGYYFSGYTDDAMGMERFDVMGADGKYQSYKTIGRSTRGMAFPA</sequence>
<protein>
    <submittedName>
        <fullName evidence="11">Low affinity vacuolar monovalent cation/H(+) antiporter</fullName>
    </submittedName>
</protein>
<feature type="transmembrane region" description="Helical" evidence="9">
    <location>
        <begin position="508"/>
        <end position="532"/>
    </location>
</feature>
<feature type="transmembrane region" description="Helical" evidence="9">
    <location>
        <begin position="963"/>
        <end position="990"/>
    </location>
</feature>
<evidence type="ECO:0000256" key="2">
    <source>
        <dbReference type="ARBA" id="ARBA00008170"/>
    </source>
</evidence>
<feature type="compositionally biased region" description="Polar residues" evidence="8">
    <location>
        <begin position="1174"/>
        <end position="1199"/>
    </location>
</feature>
<feature type="region of interest" description="Disordered" evidence="8">
    <location>
        <begin position="1218"/>
        <end position="1268"/>
    </location>
</feature>
<feature type="region of interest" description="Disordered" evidence="8">
    <location>
        <begin position="1289"/>
        <end position="1340"/>
    </location>
</feature>
<feature type="transmembrane region" description="Helical" evidence="9">
    <location>
        <begin position="476"/>
        <end position="496"/>
    </location>
</feature>
<dbReference type="GO" id="GO:0006874">
    <property type="term" value="P:intracellular calcium ion homeostasis"/>
    <property type="evidence" value="ECO:0007669"/>
    <property type="project" value="TreeGrafter"/>
</dbReference>
<feature type="region of interest" description="Disordered" evidence="8">
    <location>
        <begin position="802"/>
        <end position="853"/>
    </location>
</feature>
<dbReference type="FunFam" id="1.20.1420.30:FF:000017">
    <property type="entry name" value="Calcium permease family membrane transporter"/>
    <property type="match status" value="2"/>
</dbReference>
<evidence type="ECO:0000259" key="10">
    <source>
        <dbReference type="Pfam" id="PF01699"/>
    </source>
</evidence>
<feature type="transmembrane region" description="Helical" evidence="9">
    <location>
        <begin position="576"/>
        <end position="599"/>
    </location>
</feature>
<feature type="domain" description="Sodium/calcium exchanger membrane region" evidence="10">
    <location>
        <begin position="1348"/>
        <end position="1498"/>
    </location>
</feature>
<dbReference type="GO" id="GO:0012505">
    <property type="term" value="C:endomembrane system"/>
    <property type="evidence" value="ECO:0007669"/>
    <property type="project" value="UniProtKB-SubCell"/>
</dbReference>
<comment type="subcellular location">
    <subcellularLocation>
        <location evidence="1">Endomembrane system</location>
        <topology evidence="1">Multi-pass membrane protein</topology>
    </subcellularLocation>
</comment>
<evidence type="ECO:0000313" key="11">
    <source>
        <dbReference type="EMBL" id="EMT64668.1"/>
    </source>
</evidence>
<evidence type="ECO:0000256" key="7">
    <source>
        <dbReference type="ARBA" id="ARBA00023136"/>
    </source>
</evidence>
<keyword evidence="3" id="KW-0813">Transport</keyword>
<feature type="region of interest" description="Disordered" evidence="8">
    <location>
        <begin position="1153"/>
        <end position="1201"/>
    </location>
</feature>
<dbReference type="InterPro" id="IPR004713">
    <property type="entry name" value="CaH_exchang"/>
</dbReference>
<feature type="transmembrane region" description="Helical" evidence="9">
    <location>
        <begin position="1383"/>
        <end position="1406"/>
    </location>
</feature>
<feature type="region of interest" description="Disordered" evidence="8">
    <location>
        <begin position="1"/>
        <end position="222"/>
    </location>
</feature>
<evidence type="ECO:0000256" key="8">
    <source>
        <dbReference type="SAM" id="MobiDB-lite"/>
    </source>
</evidence>
<feature type="compositionally biased region" description="Polar residues" evidence="8">
    <location>
        <begin position="731"/>
        <end position="756"/>
    </location>
</feature>
<evidence type="ECO:0000256" key="3">
    <source>
        <dbReference type="ARBA" id="ARBA00022448"/>
    </source>
</evidence>
<feature type="transmembrane region" description="Helical" evidence="9">
    <location>
        <begin position="933"/>
        <end position="951"/>
    </location>
</feature>
<keyword evidence="12" id="KW-1185">Reference proteome</keyword>
<dbReference type="Pfam" id="PF01699">
    <property type="entry name" value="Na_Ca_ex"/>
    <property type="match status" value="3"/>
</dbReference>
<evidence type="ECO:0000313" key="12">
    <source>
        <dbReference type="Proteomes" id="UP000016929"/>
    </source>
</evidence>
<feature type="transmembrane region" description="Helical" evidence="9">
    <location>
        <begin position="356"/>
        <end position="384"/>
    </location>
</feature>
<feature type="compositionally biased region" description="Basic and acidic residues" evidence="8">
    <location>
        <begin position="1163"/>
        <end position="1173"/>
    </location>
</feature>
<feature type="compositionally biased region" description="Acidic residues" evidence="8">
    <location>
        <begin position="167"/>
        <end position="180"/>
    </location>
</feature>
<dbReference type="GO" id="GO:0015369">
    <property type="term" value="F:calcium:proton antiporter activity"/>
    <property type="evidence" value="ECO:0007669"/>
    <property type="project" value="TreeGrafter"/>
</dbReference>
<gene>
    <name evidence="11" type="ORF">FOC4_g10007349</name>
</gene>
<keyword evidence="7 9" id="KW-0472">Membrane</keyword>
<feature type="compositionally biased region" description="Basic residues" evidence="8">
    <location>
        <begin position="104"/>
        <end position="113"/>
    </location>
</feature>
<dbReference type="Gene3D" id="1.20.1420.30">
    <property type="entry name" value="NCX, central ion-binding region"/>
    <property type="match status" value="3"/>
</dbReference>
<feature type="domain" description="Sodium/calcium exchanger membrane region" evidence="10">
    <location>
        <begin position="478"/>
        <end position="589"/>
    </location>
</feature>
<feature type="compositionally biased region" description="Polar residues" evidence="8">
    <location>
        <begin position="9"/>
        <end position="25"/>
    </location>
</feature>
<feature type="transmembrane region" description="Helical" evidence="9">
    <location>
        <begin position="444"/>
        <end position="464"/>
    </location>
</feature>
<evidence type="ECO:0000256" key="4">
    <source>
        <dbReference type="ARBA" id="ARBA00022692"/>
    </source>
</evidence>
<dbReference type="PANTHER" id="PTHR31503:SF10">
    <property type="entry name" value="VNX1 PROTEIN"/>
    <property type="match status" value="1"/>
</dbReference>
<feature type="transmembrane region" description="Helical" evidence="9">
    <location>
        <begin position="1418"/>
        <end position="1438"/>
    </location>
</feature>
<evidence type="ECO:0000256" key="6">
    <source>
        <dbReference type="ARBA" id="ARBA00023065"/>
    </source>
</evidence>
<evidence type="ECO:0000256" key="9">
    <source>
        <dbReference type="SAM" id="Phobius"/>
    </source>
</evidence>
<dbReference type="Proteomes" id="UP000016929">
    <property type="component" value="Unassembled WGS sequence"/>
</dbReference>
<evidence type="ECO:0000256" key="5">
    <source>
        <dbReference type="ARBA" id="ARBA00022989"/>
    </source>
</evidence>
<feature type="region of interest" description="Disordered" evidence="8">
    <location>
        <begin position="309"/>
        <end position="334"/>
    </location>
</feature>
<feature type="transmembrane region" description="Helical" evidence="9">
    <location>
        <begin position="862"/>
        <end position="880"/>
    </location>
</feature>
<evidence type="ECO:0000256" key="1">
    <source>
        <dbReference type="ARBA" id="ARBA00004127"/>
    </source>
</evidence>
<reference evidence="12" key="2">
    <citation type="journal article" date="2014" name="PLoS ONE">
        <title>Genome and Transcriptome Analysis of the Fungal Pathogen Fusarium oxysporum f. sp. cubense Causing Banana Vascular Wilt Disease.</title>
        <authorList>
            <person name="Guo L."/>
            <person name="Han L."/>
            <person name="Yang L."/>
            <person name="Zeng H."/>
            <person name="Fan D."/>
            <person name="Zhu Y."/>
            <person name="Feng Y."/>
            <person name="Wang G."/>
            <person name="Peng C."/>
            <person name="Jiang X."/>
            <person name="Zhou D."/>
            <person name="Ni P."/>
            <person name="Liang C."/>
            <person name="Liu L."/>
            <person name="Wang J."/>
            <person name="Mao C."/>
            <person name="Fang X."/>
            <person name="Peng M."/>
            <person name="Huang J."/>
        </authorList>
    </citation>
    <scope>NUCLEOTIDE SEQUENCE [LARGE SCALE GENOMIC DNA]</scope>
    <source>
        <strain evidence="12">race 4</strain>
    </source>
</reference>
<feature type="compositionally biased region" description="Polar residues" evidence="8">
    <location>
        <begin position="153"/>
        <end position="164"/>
    </location>
</feature>
<keyword evidence="4 9" id="KW-0812">Transmembrane</keyword>
<feature type="compositionally biased region" description="Acidic residues" evidence="8">
    <location>
        <begin position="189"/>
        <end position="210"/>
    </location>
</feature>
<feature type="domain" description="Sodium/calcium exchanger membrane region" evidence="10">
    <location>
        <begin position="861"/>
        <end position="1011"/>
    </location>
</feature>
<dbReference type="InterPro" id="IPR044880">
    <property type="entry name" value="NCX_ion-bd_dom_sf"/>
</dbReference>
<feature type="transmembrane region" description="Helical" evidence="9">
    <location>
        <begin position="1483"/>
        <end position="1502"/>
    </location>
</feature>
<feature type="compositionally biased region" description="Low complexity" evidence="8">
    <location>
        <begin position="63"/>
        <end position="77"/>
    </location>
</feature>
<feature type="compositionally biased region" description="Polar residues" evidence="8">
    <location>
        <begin position="687"/>
        <end position="712"/>
    </location>
</feature>
<dbReference type="OrthoDB" id="16982at2759"/>
<feature type="transmembrane region" description="Helical" evidence="9">
    <location>
        <begin position="544"/>
        <end position="564"/>
    </location>
</feature>
<name>N1RDK9_FUSC4</name>
<feature type="compositionally biased region" description="Polar residues" evidence="8">
    <location>
        <begin position="1218"/>
        <end position="1243"/>
    </location>
</feature>
<accession>N1RDK9</accession>
<feature type="transmembrane region" description="Helical" evidence="9">
    <location>
        <begin position="1450"/>
        <end position="1476"/>
    </location>
</feature>
<dbReference type="STRING" id="1229665.N1RDK9"/>
<feature type="region of interest" description="Disordered" evidence="8">
    <location>
        <begin position="682"/>
        <end position="714"/>
    </location>
</feature>
<comment type="similarity">
    <text evidence="2">Belongs to the Ca(2+):cation antiporter (CaCA) (TC 2.A.19) family.</text>
</comment>
<feature type="region of interest" description="Disordered" evidence="8">
    <location>
        <begin position="731"/>
        <end position="781"/>
    </location>
</feature>
<feature type="transmembrane region" description="Helical" evidence="9">
    <location>
        <begin position="996"/>
        <end position="1015"/>
    </location>
</feature>
<dbReference type="PANTHER" id="PTHR31503">
    <property type="entry name" value="VACUOLAR CALCIUM ION TRANSPORTER"/>
    <property type="match status" value="1"/>
</dbReference>
<reference evidence="12" key="1">
    <citation type="submission" date="2012-09" db="EMBL/GenBank/DDBJ databases">
        <title>Genome sequencing and comparative transcriptomics of race 1 and race 4 of banana pathogen: Fusarium oxysporum f. sp. cubense.</title>
        <authorList>
            <person name="Fang X."/>
            <person name="Huang J."/>
        </authorList>
    </citation>
    <scope>NUCLEOTIDE SEQUENCE [LARGE SCALE GENOMIC DNA]</scope>
    <source>
        <strain evidence="12">race 4</strain>
    </source>
</reference>
<organism evidence="11 12">
    <name type="scientific">Fusarium oxysporum f. sp. cubense (strain race 4)</name>
    <name type="common">Panama disease fungus</name>
    <dbReference type="NCBI Taxonomy" id="2502994"/>
    <lineage>
        <taxon>Eukaryota</taxon>
        <taxon>Fungi</taxon>
        <taxon>Dikarya</taxon>
        <taxon>Ascomycota</taxon>
        <taxon>Pezizomycotina</taxon>
        <taxon>Sordariomycetes</taxon>
        <taxon>Hypocreomycetidae</taxon>
        <taxon>Hypocreales</taxon>
        <taxon>Nectriaceae</taxon>
        <taxon>Fusarium</taxon>
        <taxon>Fusarium oxysporum species complex</taxon>
    </lineage>
</organism>